<feature type="compositionally biased region" description="Basic residues" evidence="1">
    <location>
        <begin position="1059"/>
        <end position="1080"/>
    </location>
</feature>
<feature type="domain" description="Schizont-infected cell agglutination extracellular beta" evidence="3">
    <location>
        <begin position="31"/>
        <end position="156"/>
    </location>
</feature>
<feature type="region of interest" description="Disordered" evidence="1">
    <location>
        <begin position="802"/>
        <end position="847"/>
    </location>
</feature>
<dbReference type="OrthoDB" id="5981048at2759"/>
<proteinExistence type="predicted"/>
<dbReference type="RefSeq" id="XP_019917124.1">
    <property type="nucleotide sequence ID" value="XM_020061910.1"/>
</dbReference>
<dbReference type="VEuPathDB" id="PlasmoDB:PCOAH_00051280"/>
<reference evidence="7" key="1">
    <citation type="submission" date="2016-06" db="EMBL/GenBank/DDBJ databases">
        <title>First high quality genome sequence of Plasmodium coatneyi using continuous long reads from single molecule, real-time sequencing.</title>
        <authorList>
            <person name="Chien J.-T."/>
            <person name="Pakala S.B."/>
            <person name="Geraldo J.A."/>
            <person name="Lapp S.A."/>
            <person name="Barnwell J.W."/>
            <person name="Kissinger J.C."/>
            <person name="Galinski M.R."/>
            <person name="Humphrey J.C."/>
        </authorList>
    </citation>
    <scope>NUCLEOTIDE SEQUENCE [LARGE SCALE GENOMIC DNA]</scope>
    <source>
        <strain evidence="7">Hackeri</strain>
    </source>
</reference>
<evidence type="ECO:0000256" key="1">
    <source>
        <dbReference type="SAM" id="MobiDB-lite"/>
    </source>
</evidence>
<dbReference type="GeneID" id="30911862"/>
<evidence type="ECO:0000259" key="3">
    <source>
        <dbReference type="Pfam" id="PF12878"/>
    </source>
</evidence>
<dbReference type="EMBL" id="CP016251">
    <property type="protein sequence ID" value="ANQ10429.1"/>
    <property type="molecule type" value="Genomic_DNA"/>
</dbReference>
<dbReference type="KEGG" id="pcot:PCOAH_00051280"/>
<feature type="compositionally biased region" description="Basic and acidic residues" evidence="1">
    <location>
        <begin position="555"/>
        <end position="581"/>
    </location>
</feature>
<feature type="compositionally biased region" description="Gly residues" evidence="1">
    <location>
        <begin position="914"/>
        <end position="935"/>
    </location>
</feature>
<evidence type="ECO:0000256" key="2">
    <source>
        <dbReference type="SAM" id="Phobius"/>
    </source>
</evidence>
<evidence type="ECO:0000259" key="5">
    <source>
        <dbReference type="Pfam" id="PF12887"/>
    </source>
</evidence>
<feature type="region of interest" description="Disordered" evidence="1">
    <location>
        <begin position="541"/>
        <end position="590"/>
    </location>
</feature>
<feature type="region of interest" description="Disordered" evidence="1">
    <location>
        <begin position="444"/>
        <end position="467"/>
    </location>
</feature>
<feature type="region of interest" description="Disordered" evidence="1">
    <location>
        <begin position="914"/>
        <end position="981"/>
    </location>
</feature>
<feature type="compositionally biased region" description="Polar residues" evidence="1">
    <location>
        <begin position="806"/>
        <end position="837"/>
    </location>
</feature>
<keyword evidence="7" id="KW-1185">Reference proteome</keyword>
<feature type="compositionally biased region" description="Polar residues" evidence="1">
    <location>
        <begin position="212"/>
        <end position="224"/>
    </location>
</feature>
<feature type="region of interest" description="Disordered" evidence="1">
    <location>
        <begin position="210"/>
        <end position="240"/>
    </location>
</feature>
<dbReference type="InterPro" id="IPR024285">
    <property type="entry name" value="SICA_extracell_b"/>
</dbReference>
<keyword evidence="2" id="KW-0472">Membrane</keyword>
<dbReference type="InterPro" id="IPR024290">
    <property type="entry name" value="SICA_extracell_a"/>
</dbReference>
<keyword evidence="2" id="KW-0812">Transmembrane</keyword>
<name>A0A1B1E6N8_9APIC</name>
<feature type="domain" description="Schizont-infected cell agglutination extracellular alpha" evidence="5">
    <location>
        <begin position="568"/>
        <end position="745"/>
    </location>
</feature>
<evidence type="ECO:0000259" key="4">
    <source>
        <dbReference type="Pfam" id="PF12879"/>
    </source>
</evidence>
<organism evidence="6 7">
    <name type="scientific">Plasmodium coatneyi</name>
    <dbReference type="NCBI Taxonomy" id="208452"/>
    <lineage>
        <taxon>Eukaryota</taxon>
        <taxon>Sar</taxon>
        <taxon>Alveolata</taxon>
        <taxon>Apicomplexa</taxon>
        <taxon>Aconoidasida</taxon>
        <taxon>Haemosporida</taxon>
        <taxon>Plasmodiidae</taxon>
        <taxon>Plasmodium</taxon>
    </lineage>
</organism>
<dbReference type="InterPro" id="IPR024288">
    <property type="entry name" value="SICA_C"/>
</dbReference>
<gene>
    <name evidence="6" type="ORF">PCOAH_00051280</name>
</gene>
<evidence type="ECO:0000313" key="6">
    <source>
        <dbReference type="EMBL" id="ANQ10429.1"/>
    </source>
</evidence>
<feature type="compositionally biased region" description="Polar residues" evidence="1">
    <location>
        <begin position="541"/>
        <end position="551"/>
    </location>
</feature>
<dbReference type="Proteomes" id="UP000092716">
    <property type="component" value="Chromosome 13"/>
</dbReference>
<dbReference type="AlphaFoldDB" id="A0A1B1E6N8"/>
<dbReference type="Pfam" id="PF12878">
    <property type="entry name" value="SICA_beta"/>
    <property type="match status" value="1"/>
</dbReference>
<feature type="region of interest" description="Disordered" evidence="1">
    <location>
        <begin position="1057"/>
        <end position="1080"/>
    </location>
</feature>
<dbReference type="Pfam" id="PF12887">
    <property type="entry name" value="SICA_alpha"/>
    <property type="match status" value="2"/>
</dbReference>
<dbReference type="Pfam" id="PF12879">
    <property type="entry name" value="SICA_C"/>
    <property type="match status" value="1"/>
</dbReference>
<sequence>MALDIEFQKLKQRWLKEKNYEGERIAVGETTLGGSIISSVNRVLREMNNKEHESTAEELCETMEVGDRRLTPEEKKVCNFVLRNLLKIKDIRGNECAGKNIDAELKEYVYCTAVNLWSTLYRMQHCDKKNGVEKAYSIMKGISEGVSEQIKCNVCEYGKLEPMMIRGRVNMLDYIYGPMTANNTIMTLINKDSKPTPKCEDEKDALTKLGLQHNSGTMNTGSKGSSRDQHLKSRQGQGSAAGDKLLSELIQRWIVKKDEWDEDRVHKGIWIDIGKIFDNMIPTFNQEEEIIREWCSEYMGEGENVTWDQSEKEFCKAVLKIILYTNGLTQNSAVRESVKTEDTVETYFRCIVGWVVLVQLYGGHCLFNKVIPYLSEMVEGLVQVNGEEMTDHICYNFDLKKSAIGGKVLWGTIKKWVDEKKKTEVGEGGIKKHEWIMTNLNCPSESTGSKGKMEHNSKGGSHGPEWKDKNIFEEFQKIMKEENYLSQAGANQVMEKMNPNHSEEEMKKKLESEIQVKVQEEKKAAAAVAKAAVAATVKSPQPVTHPCYSSQSEEETAKRRANEQKGDQLRDAWEKKKEEFTKNGTPDQDEMKEKMDHEVNRLLGELKNYMNMREQRTNIPQICGDLKHEKEKDKTNQMKRVCKRLVRVIYWMEGWDRVKKNWKEKNGKVDEWQQYLKCVIGNTVILRIFKDKCEAEPIMEVIAQTMEGKAKNFPPKKYAGMECSWIRKMDIKNGEKLIDEKVEGWLKIARSKNNGVSELDQVMIWMTCKTGEKKSEGKNEKKNCRSDRIMDLMNWGRSKELGDLVNTDQPATKPSTAGTTNGVNKASKSATASNITTTKEECESIGENDTPDRIAACLDVLNGQNSPDKSDDNDVLTNVSWTGLRGQIDLELPEKEKPVLYIYEDINDLGEAFGGGVPGGPAGTQSAGGGGGGGPNSNSVYHVSPQPPSHKSNDGSPGAEGPTSTTPPTTTTGVSSPTAIPLSNPIDPSKLLSPYLPTIPVAIATSVISYLLWKYFAVPIRRRRYRRAHPTLGPTLQEQIMDYGMNQDGPHEYTLVKERKPRSTSIKRRKKRVPGRRRAGRGGVRRRMIIDIHLEVLDECQKGDLHSTKEDFFEILVQEFMGSEFMKEDFVSMENVSKEEVPKEQVPCSDSGFREGRPLFVRKMLLRNRFQGHVAGFRV</sequence>
<feature type="domain" description="Schizont-infected cell agglutination C-terminal" evidence="4">
    <location>
        <begin position="1014"/>
        <end position="1149"/>
    </location>
</feature>
<protein>
    <submittedName>
        <fullName evidence="6">SICA-like antigen</fullName>
    </submittedName>
</protein>
<feature type="transmembrane region" description="Helical" evidence="2">
    <location>
        <begin position="995"/>
        <end position="1017"/>
    </location>
</feature>
<evidence type="ECO:0000313" key="7">
    <source>
        <dbReference type="Proteomes" id="UP000092716"/>
    </source>
</evidence>
<keyword evidence="2" id="KW-1133">Transmembrane helix</keyword>
<accession>A0A1B1E6N8</accession>
<feature type="domain" description="Schizont-infected cell agglutination extracellular alpha" evidence="5">
    <location>
        <begin position="261"/>
        <end position="416"/>
    </location>
</feature>
<feature type="compositionally biased region" description="Low complexity" evidence="1">
    <location>
        <begin position="955"/>
        <end position="978"/>
    </location>
</feature>